<sequence>MLLFLSTDVPSIKKRAALQFLKTRSGPTPLGHQGIVTECCYNACSFEHIENYCAAPPGHETANPTHAPLVRIGFLY</sequence>
<evidence type="ECO:0000256" key="1">
    <source>
        <dbReference type="ARBA" id="ARBA00009034"/>
    </source>
</evidence>
<evidence type="ECO:0000313" key="4">
    <source>
        <dbReference type="Proteomes" id="UP000828390"/>
    </source>
</evidence>
<dbReference type="EMBL" id="JAIWYP010000012">
    <property type="protein sequence ID" value="KAH3726187.1"/>
    <property type="molecule type" value="Genomic_DNA"/>
</dbReference>
<dbReference type="Gene3D" id="1.10.100.10">
    <property type="entry name" value="Insulin-like"/>
    <property type="match status" value="1"/>
</dbReference>
<dbReference type="Proteomes" id="UP000828390">
    <property type="component" value="Unassembled WGS sequence"/>
</dbReference>
<reference evidence="3" key="1">
    <citation type="journal article" date="2019" name="bioRxiv">
        <title>The Genome of the Zebra Mussel, Dreissena polymorpha: A Resource for Invasive Species Research.</title>
        <authorList>
            <person name="McCartney M.A."/>
            <person name="Auch B."/>
            <person name="Kono T."/>
            <person name="Mallez S."/>
            <person name="Zhang Y."/>
            <person name="Obille A."/>
            <person name="Becker A."/>
            <person name="Abrahante J.E."/>
            <person name="Garbe J."/>
            <person name="Badalamenti J.P."/>
            <person name="Herman A."/>
            <person name="Mangelson H."/>
            <person name="Liachko I."/>
            <person name="Sullivan S."/>
            <person name="Sone E.D."/>
            <person name="Koren S."/>
            <person name="Silverstein K.A.T."/>
            <person name="Beckman K.B."/>
            <person name="Gohl D.M."/>
        </authorList>
    </citation>
    <scope>NUCLEOTIDE SEQUENCE</scope>
    <source>
        <strain evidence="3">Duluth1</strain>
        <tissue evidence="3">Whole animal</tissue>
    </source>
</reference>
<dbReference type="InterPro" id="IPR022353">
    <property type="entry name" value="Insulin_CS"/>
</dbReference>
<comment type="similarity">
    <text evidence="1">Belongs to the insulin family.</text>
</comment>
<proteinExistence type="inferred from homology"/>
<dbReference type="GO" id="GO:0005576">
    <property type="term" value="C:extracellular region"/>
    <property type="evidence" value="ECO:0007669"/>
    <property type="project" value="InterPro"/>
</dbReference>
<evidence type="ECO:0000313" key="3">
    <source>
        <dbReference type="EMBL" id="KAH3726187.1"/>
    </source>
</evidence>
<keyword evidence="4" id="KW-1185">Reference proteome</keyword>
<dbReference type="AlphaFoldDB" id="A0A9D4CKJ0"/>
<evidence type="ECO:0000259" key="2">
    <source>
        <dbReference type="Pfam" id="PF00049"/>
    </source>
</evidence>
<dbReference type="Pfam" id="PF00049">
    <property type="entry name" value="Insulin"/>
    <property type="match status" value="1"/>
</dbReference>
<protein>
    <recommendedName>
        <fullName evidence="2">Insulin-like domain-containing protein</fullName>
    </recommendedName>
</protein>
<organism evidence="3 4">
    <name type="scientific">Dreissena polymorpha</name>
    <name type="common">Zebra mussel</name>
    <name type="synonym">Mytilus polymorpha</name>
    <dbReference type="NCBI Taxonomy" id="45954"/>
    <lineage>
        <taxon>Eukaryota</taxon>
        <taxon>Metazoa</taxon>
        <taxon>Spiralia</taxon>
        <taxon>Lophotrochozoa</taxon>
        <taxon>Mollusca</taxon>
        <taxon>Bivalvia</taxon>
        <taxon>Autobranchia</taxon>
        <taxon>Heteroconchia</taxon>
        <taxon>Euheterodonta</taxon>
        <taxon>Imparidentia</taxon>
        <taxon>Neoheterodontei</taxon>
        <taxon>Myida</taxon>
        <taxon>Dreissenoidea</taxon>
        <taxon>Dreissenidae</taxon>
        <taxon>Dreissena</taxon>
    </lineage>
</organism>
<dbReference type="SUPFAM" id="SSF56994">
    <property type="entry name" value="Insulin-like"/>
    <property type="match status" value="1"/>
</dbReference>
<feature type="domain" description="Insulin-like" evidence="2">
    <location>
        <begin position="19"/>
        <end position="53"/>
    </location>
</feature>
<accession>A0A9D4CKJ0</accession>
<dbReference type="PROSITE" id="PS00262">
    <property type="entry name" value="INSULIN"/>
    <property type="match status" value="1"/>
</dbReference>
<reference evidence="3" key="2">
    <citation type="submission" date="2020-11" db="EMBL/GenBank/DDBJ databases">
        <authorList>
            <person name="McCartney M.A."/>
            <person name="Auch B."/>
            <person name="Kono T."/>
            <person name="Mallez S."/>
            <person name="Becker A."/>
            <person name="Gohl D.M."/>
            <person name="Silverstein K.A.T."/>
            <person name="Koren S."/>
            <person name="Bechman K.B."/>
            <person name="Herman A."/>
            <person name="Abrahante J.E."/>
            <person name="Garbe J."/>
        </authorList>
    </citation>
    <scope>NUCLEOTIDE SEQUENCE</scope>
    <source>
        <strain evidence="3">Duluth1</strain>
        <tissue evidence="3">Whole animal</tissue>
    </source>
</reference>
<comment type="caution">
    <text evidence="3">The sequence shown here is derived from an EMBL/GenBank/DDBJ whole genome shotgun (WGS) entry which is preliminary data.</text>
</comment>
<dbReference type="InterPro" id="IPR036438">
    <property type="entry name" value="Insulin-like_sf"/>
</dbReference>
<dbReference type="InterPro" id="IPR016179">
    <property type="entry name" value="Insulin-like"/>
</dbReference>
<gene>
    <name evidence="3" type="ORF">DPMN_052044</name>
</gene>
<name>A0A9D4CKJ0_DREPO</name>
<dbReference type="GO" id="GO:0005179">
    <property type="term" value="F:hormone activity"/>
    <property type="evidence" value="ECO:0007669"/>
    <property type="project" value="InterPro"/>
</dbReference>